<dbReference type="EMBL" id="LR797198">
    <property type="protein sequence ID" value="CAB4193490.1"/>
    <property type="molecule type" value="Genomic_DNA"/>
</dbReference>
<evidence type="ECO:0000313" key="5">
    <source>
        <dbReference type="EMBL" id="CAB4185740.1"/>
    </source>
</evidence>
<feature type="coiled-coil region" evidence="3">
    <location>
        <begin position="1382"/>
        <end position="1437"/>
    </location>
</feature>
<dbReference type="PANTHER" id="PTHR37813:SF1">
    <property type="entry name" value="FELS-2 PROPHAGE PROTEIN"/>
    <property type="match status" value="1"/>
</dbReference>
<evidence type="ECO:0000313" key="6">
    <source>
        <dbReference type="EMBL" id="CAB4193490.1"/>
    </source>
</evidence>
<evidence type="ECO:0000256" key="2">
    <source>
        <dbReference type="ARBA" id="ARBA00022612"/>
    </source>
</evidence>
<dbReference type="EMBL" id="LR797076">
    <property type="protein sequence ID" value="CAB4185740.1"/>
    <property type="molecule type" value="Genomic_DNA"/>
</dbReference>
<gene>
    <name evidence="5" type="ORF">UFOVP1119_110</name>
    <name evidence="6" type="ORF">UFOVP1238_84</name>
</gene>
<sequence>MARIELNIVALGDFSSVNNQIKALQVQIANLNKGLAGVGAGPGLVKDLNAINASFKSALLSSGQFTATTVKMANETDKFGKSLVTGKLRLSEYFGIITGKSAAATSSLRALAAEQVKLQNSIVASDPTKRGMFTVFTPTQIDKVANATKLATMQQNLYNVALDGSSKALINWGKNTQWAGRQLTVGLTMPMVLFGSSAAKIFQEVNDQLTRLQKVYGEGLKAPTKEALADIRSQTVGLAKDLASTMGVAAKDTAAMAADLAATGLQGKDLLEGTREAMRLAKLGELDQQQAMLATVSLQNVYKLSTQDLTKSIDFLNAVENQTSTSLQDLVDGIPRVGPIVAQLGGSFKDTAVMMVAMKEAGVPAAQAANAIKSGLASLINPTKRASEMFAEYNINLGAISTSAKGNPIEMIMGLQKALVGLDPLTQARLIEQLFGKFQQARMQALITNLGAVNSQTKTAFDLAGASAPALAAIAASEMKIATESTTGKFKRAVETLKADLIPVGEKILEVATKVIEFADKIASAFGALPGPVQSFIGIFAGGAAIAGPIIMLTGLMGNFAGYILKAIYNLRNLASGGMTFKQLLTPELIASSNAATLFGSSIQNDVNAVNLLNGAIERLTVSMNAMVSAMGASAGGLGAATRAAGAAGALKIPFSSPPKKMATGGLVPGPAGAGDIIPALLSPGESVVTRSATQKYGPIINQMNNGTLPGFEEGVYDLAHFGRNLGPGDEAFDKFISANPGYADLAKSGKLTVMSKLTGALAHDINKQLDAGSASLEAYRRAYQESGPLKFAHSAVAGGLSLEDLKNPEIKAASDQFEKSLLSRVESLGKTVISDQDVYKVTRELIDETKTAPGAMGRFVGSLDDASRQFGGFRVKLNAAELRAGIESGEITKVASTKSKYAHETGMLYMGGSAVGQYGGSSGEGSVRGFSRNKYRFTGAVSKGIDSIKASWRNGMGIRSDSTVMADEVGQHITGGVAKGMEDNTPRLIKTGEQQMEQVADAQQKRSRLINKRMAIGSSVGIAGMIGGSMVSGIGGGNNPVANTAGGILSNIGSLGMLASFIPRLAAVFPQLAIGVGVATLAFKGLSYQIEKNREHNKQVEASLRSSSDVISMFGGKLNVASQAMYSFDVASGKTEKELTKIQKAMAGIKALDKDNPLKLVSESLKGMNTSSSIVGTLKTFASAQVASGMDPAGVKDMVEAILAYAGKSQYLVQVQKEVAKATKDASTATGVWLQKVYQANTVSISAGSTYSDLSGKQRALADAILQVTNTISSSSTSFSQFTDSLKIMASDSMNTTTSINALSSALANADQLGASLQVAQFGKLGMNMPEIQLLLKMSAGGMAIKAKGKTPEEKAKYLKDEYLTQKNIDKVFTDQLKSSELAAKQQLDAAKAAKANLTAQTAGDSSKIKSLQAQKNLLDAQLKSLKQQTDEMSKQQQFNISQAELRNKQRAAQASGNFLEASLIQQQMLAGQQEFQSDKSVSALEGKSSALGEQIAALKQAAQDAKTATANAAAIKQADAAIAGAKLAYDQARAAANDKGTITAMVASILAALGIKPPTSTKGDSRYSETPLPSNISGVPTFANDAAAKKALAGGVKTSRVTGKNTATGMDVQYQLVYDKAQSQYYWVNSMSGVRFPAVKEVKPRAKGGPTFKDQMYLVGEKGPEFFVPSQNGNVLSNDVSRSMMNQSSNTTNEYALNLTFNGANMDPDDVARTVMDAIKRAGKSNSVYTNRRIET</sequence>
<evidence type="ECO:0000256" key="3">
    <source>
        <dbReference type="SAM" id="Coils"/>
    </source>
</evidence>
<accession>A0A6J5QMU7</accession>
<dbReference type="InterPro" id="IPR010090">
    <property type="entry name" value="Phage_tape_meas"/>
</dbReference>
<keyword evidence="2" id="KW-1188">Viral release from host cell</keyword>
<dbReference type="NCBIfam" id="TIGR01760">
    <property type="entry name" value="tape_meas_TP901"/>
    <property type="match status" value="1"/>
</dbReference>
<keyword evidence="1" id="KW-1245">Viral tail assembly</keyword>
<feature type="domain" description="Phage tail tape measure protein" evidence="4">
    <location>
        <begin position="238"/>
        <end position="436"/>
    </location>
</feature>
<dbReference type="Pfam" id="PF10145">
    <property type="entry name" value="PhageMin_Tail"/>
    <property type="match status" value="1"/>
</dbReference>
<protein>
    <submittedName>
        <fullName evidence="5">Phage tail tape measure protein</fullName>
    </submittedName>
</protein>
<proteinExistence type="predicted"/>
<evidence type="ECO:0000256" key="1">
    <source>
        <dbReference type="ARBA" id="ARBA00022465"/>
    </source>
</evidence>
<reference evidence="5" key="1">
    <citation type="submission" date="2020-05" db="EMBL/GenBank/DDBJ databases">
        <authorList>
            <person name="Chiriac C."/>
            <person name="Salcher M."/>
            <person name="Ghai R."/>
            <person name="Kavagutti S V."/>
        </authorList>
    </citation>
    <scope>NUCLEOTIDE SEQUENCE</scope>
</reference>
<name>A0A6J5QMU7_9CAUD</name>
<evidence type="ECO:0000259" key="4">
    <source>
        <dbReference type="Pfam" id="PF10145"/>
    </source>
</evidence>
<organism evidence="5">
    <name type="scientific">uncultured Caudovirales phage</name>
    <dbReference type="NCBI Taxonomy" id="2100421"/>
    <lineage>
        <taxon>Viruses</taxon>
        <taxon>Duplodnaviria</taxon>
        <taxon>Heunggongvirae</taxon>
        <taxon>Uroviricota</taxon>
        <taxon>Caudoviricetes</taxon>
        <taxon>Peduoviridae</taxon>
        <taxon>Maltschvirus</taxon>
        <taxon>Maltschvirus maltsch</taxon>
    </lineage>
</organism>
<dbReference type="GO" id="GO:0098003">
    <property type="term" value="P:viral tail assembly"/>
    <property type="evidence" value="ECO:0007669"/>
    <property type="project" value="UniProtKB-KW"/>
</dbReference>
<dbReference type="PANTHER" id="PTHR37813">
    <property type="entry name" value="FELS-2 PROPHAGE PROTEIN"/>
    <property type="match status" value="1"/>
</dbReference>
<keyword evidence="3" id="KW-0175">Coiled coil</keyword>